<dbReference type="AlphaFoldDB" id="A0AAJ2NRA1"/>
<dbReference type="Gene3D" id="3.10.20.90">
    <property type="entry name" value="Phosphatidylinositol 3-kinase Catalytic Subunit, Chain A, domain 1"/>
    <property type="match status" value="1"/>
</dbReference>
<accession>A0AAJ2NRA1</accession>
<dbReference type="Pfam" id="PF08817">
    <property type="entry name" value="YukD"/>
    <property type="match status" value="1"/>
</dbReference>
<evidence type="ECO:0000313" key="2">
    <source>
        <dbReference type="Proteomes" id="UP001285636"/>
    </source>
</evidence>
<proteinExistence type="predicted"/>
<dbReference type="Proteomes" id="UP001285636">
    <property type="component" value="Unassembled WGS sequence"/>
</dbReference>
<dbReference type="SUPFAM" id="SSF54236">
    <property type="entry name" value="Ubiquitin-like"/>
    <property type="match status" value="1"/>
</dbReference>
<dbReference type="EMBL" id="JAWJAY010000008">
    <property type="protein sequence ID" value="MDV2887170.1"/>
    <property type="molecule type" value="Genomic_DNA"/>
</dbReference>
<sequence>MYIQVTIDMRHYEGETFDLRLSDYYSVKKVIDIVWQIKEMKEPPREGNWVRIENKEKVLPGHATLQASGITNGDKIVII</sequence>
<protein>
    <submittedName>
        <fullName evidence="1">EsaB/YukD family protein</fullName>
    </submittedName>
</protein>
<dbReference type="RefSeq" id="WP_031311775.1">
    <property type="nucleotide sequence ID" value="NZ_CP144224.1"/>
</dbReference>
<gene>
    <name evidence="1" type="ORF">RYX45_18455</name>
</gene>
<dbReference type="InterPro" id="IPR024962">
    <property type="entry name" value="YukD-like"/>
</dbReference>
<evidence type="ECO:0000313" key="1">
    <source>
        <dbReference type="EMBL" id="MDV2887170.1"/>
    </source>
</evidence>
<dbReference type="InterPro" id="IPR029071">
    <property type="entry name" value="Ubiquitin-like_domsf"/>
</dbReference>
<organism evidence="1 2">
    <name type="scientific">Alkalihalophilus pseudofirmus</name>
    <name type="common">Bacillus pseudofirmus</name>
    <dbReference type="NCBI Taxonomy" id="79885"/>
    <lineage>
        <taxon>Bacteria</taxon>
        <taxon>Bacillati</taxon>
        <taxon>Bacillota</taxon>
        <taxon>Bacilli</taxon>
        <taxon>Bacillales</taxon>
        <taxon>Bacillaceae</taxon>
        <taxon>Alkalihalophilus</taxon>
    </lineage>
</organism>
<name>A0AAJ2NRA1_ALKPS</name>
<reference evidence="1" key="1">
    <citation type="submission" date="2023-10" db="EMBL/GenBank/DDBJ databases">
        <title>Screening of Alkalihalophilus pseudofirmusBZ-TG-HK211 and Its Alleviation of Salt Stress on Rapeseed Growth.</title>
        <authorList>
            <person name="Zhao B."/>
            <person name="Guo T."/>
        </authorList>
    </citation>
    <scope>NUCLEOTIDE SEQUENCE</scope>
    <source>
        <strain evidence="1">BZ-TG-HK211</strain>
    </source>
</reference>
<comment type="caution">
    <text evidence="1">The sequence shown here is derived from an EMBL/GenBank/DDBJ whole genome shotgun (WGS) entry which is preliminary data.</text>
</comment>